<dbReference type="Proteomes" id="UP000027238">
    <property type="component" value="Unassembled WGS sequence"/>
</dbReference>
<keyword evidence="2" id="KW-0812">Transmembrane</keyword>
<feature type="compositionally biased region" description="Polar residues" evidence="1">
    <location>
        <begin position="299"/>
        <end position="310"/>
    </location>
</feature>
<feature type="compositionally biased region" description="Pro residues" evidence="1">
    <location>
        <begin position="179"/>
        <end position="195"/>
    </location>
</feature>
<evidence type="ECO:0000313" key="4">
    <source>
        <dbReference type="Proteomes" id="UP000027238"/>
    </source>
</evidence>
<evidence type="ECO:0000313" key="3">
    <source>
        <dbReference type="EMBL" id="KDN65080.1"/>
    </source>
</evidence>
<feature type="transmembrane region" description="Helical" evidence="2">
    <location>
        <begin position="50"/>
        <end position="68"/>
    </location>
</feature>
<sequence length="441" mass="44703">MAFDTKFDQHLEEGLLPTAANEKGISTSTTISRSTRSPNDNNKMTTTRRILLTVLVCGLMTLGLASVITHRVKPCTRDHREQVLPDGGEVQEPVQVDLVHRLLHAYFPERYQDGVYPSDKDAIAAFEADDVELASALGQLAKRQENGTATAPSATSTPSATVAATPSVSSTPLASETPAPTPTPTPTSTPLPSPSTPATSSTPVPDTTTSSPQVQSNTQQSTNAQSSEPAPTTPTTPATSAAPPTSGTSQTEQAESPSSTVGPSTAPTESPPTTSGSPSSSPSPPSSALSSVPTTASPGSLSASTQGTSNSLSAETTAVVTTSSPTISLPVSTVLTIVSVSVSASVSDTRQPSTTTRASPRTTSFSEVRTTFTSTASNGDLVLVTQTSFVAVNPEATGTEPGESGSSGGGGLQNAASPISGVSFALPFSLTGFIVGAMLLL</sequence>
<protein>
    <submittedName>
        <fullName evidence="3">Uncharacterized protein</fullName>
    </submittedName>
</protein>
<feature type="compositionally biased region" description="Low complexity" evidence="1">
    <location>
        <begin position="148"/>
        <end position="178"/>
    </location>
</feature>
<feature type="region of interest" description="Disordered" evidence="1">
    <location>
        <begin position="18"/>
        <end position="44"/>
    </location>
</feature>
<keyword evidence="2" id="KW-1133">Transmembrane helix</keyword>
<feature type="region of interest" description="Disordered" evidence="1">
    <location>
        <begin position="144"/>
        <end position="311"/>
    </location>
</feature>
<dbReference type="EMBL" id="JMSE01001067">
    <property type="protein sequence ID" value="KDN65080.1"/>
    <property type="molecule type" value="Genomic_DNA"/>
</dbReference>
<proteinExistence type="predicted"/>
<comment type="caution">
    <text evidence="3">The sequence shown here is derived from an EMBL/GenBank/DDBJ whole genome shotgun (WGS) entry which is preliminary data.</text>
</comment>
<reference evidence="4" key="1">
    <citation type="journal article" date="2014" name="Genome Announc.">
        <title>Draft genome sequence of Colletotrichum sublineola, a destructive pathogen of cultivated sorghum.</title>
        <authorList>
            <person name="Baroncelli R."/>
            <person name="Sanz-Martin J.M."/>
            <person name="Rech G.E."/>
            <person name="Sukno S.A."/>
            <person name="Thon M.R."/>
        </authorList>
    </citation>
    <scope>NUCLEOTIDE SEQUENCE [LARGE SCALE GENOMIC DNA]</scope>
    <source>
        <strain evidence="4">TX430BB</strain>
    </source>
</reference>
<keyword evidence="2" id="KW-0472">Membrane</keyword>
<dbReference type="OrthoDB" id="5427732at2759"/>
<dbReference type="HOGENOM" id="CLU_050872_0_0_1"/>
<organism evidence="3 4">
    <name type="scientific">Colletotrichum sublineola</name>
    <name type="common">Sorghum anthracnose fungus</name>
    <dbReference type="NCBI Taxonomy" id="1173701"/>
    <lineage>
        <taxon>Eukaryota</taxon>
        <taxon>Fungi</taxon>
        <taxon>Dikarya</taxon>
        <taxon>Ascomycota</taxon>
        <taxon>Pezizomycotina</taxon>
        <taxon>Sordariomycetes</taxon>
        <taxon>Hypocreomycetidae</taxon>
        <taxon>Glomerellales</taxon>
        <taxon>Glomerellaceae</taxon>
        <taxon>Colletotrichum</taxon>
        <taxon>Colletotrichum graminicola species complex</taxon>
    </lineage>
</organism>
<accession>A0A066XGC1</accession>
<evidence type="ECO:0000256" key="2">
    <source>
        <dbReference type="SAM" id="Phobius"/>
    </source>
</evidence>
<name>A0A066XGC1_COLSU</name>
<evidence type="ECO:0000256" key="1">
    <source>
        <dbReference type="SAM" id="MobiDB-lite"/>
    </source>
</evidence>
<gene>
    <name evidence="3" type="ORF">CSUB01_04955</name>
</gene>
<dbReference type="eggNOG" id="ENOG502SURR">
    <property type="taxonomic scope" value="Eukaryota"/>
</dbReference>
<dbReference type="AlphaFoldDB" id="A0A066XGC1"/>
<feature type="compositionally biased region" description="Low complexity" evidence="1">
    <location>
        <begin position="196"/>
        <end position="251"/>
    </location>
</feature>
<dbReference type="OMA" id="FRHGIFP"/>
<dbReference type="STRING" id="1173701.A0A066XGC1"/>
<keyword evidence="4" id="KW-1185">Reference proteome</keyword>
<feature type="compositionally biased region" description="Low complexity" evidence="1">
    <location>
        <begin position="25"/>
        <end position="37"/>
    </location>
</feature>
<feature type="compositionally biased region" description="Polar residues" evidence="1">
    <location>
        <begin position="252"/>
        <end position="262"/>
    </location>
</feature>
<feature type="compositionally biased region" description="Low complexity" evidence="1">
    <location>
        <begin position="263"/>
        <end position="298"/>
    </location>
</feature>